<comment type="subcellular location">
    <subcellularLocation>
        <location evidence="9 10">Cytoplasm</location>
    </subcellularLocation>
</comment>
<feature type="binding site" evidence="9">
    <location>
        <begin position="13"/>
        <end position="15"/>
    </location>
    <ligand>
        <name>substrate</name>
    </ligand>
</feature>
<dbReference type="SUPFAM" id="SSF51351">
    <property type="entry name" value="Triosephosphate isomerase (TIM)"/>
    <property type="match status" value="1"/>
</dbReference>
<dbReference type="UniPathway" id="UPA00109">
    <property type="reaction ID" value="UER00189"/>
</dbReference>
<dbReference type="Pfam" id="PF00121">
    <property type="entry name" value="TIM"/>
    <property type="match status" value="1"/>
</dbReference>
<feature type="active site" description="Electrophile" evidence="9">
    <location>
        <position position="99"/>
    </location>
</feature>
<evidence type="ECO:0000256" key="10">
    <source>
        <dbReference type="RuleBase" id="RU363013"/>
    </source>
</evidence>
<dbReference type="InterPro" id="IPR013785">
    <property type="entry name" value="Aldolase_TIM"/>
</dbReference>
<dbReference type="GO" id="GO:0006096">
    <property type="term" value="P:glycolytic process"/>
    <property type="evidence" value="ECO:0007669"/>
    <property type="project" value="UniProtKB-UniRule"/>
</dbReference>
<dbReference type="EMBL" id="DF967986">
    <property type="protein sequence ID" value="GAO99382.1"/>
    <property type="molecule type" value="Genomic_DNA"/>
</dbReference>
<feature type="binding site" evidence="9">
    <location>
        <position position="217"/>
    </location>
    <ligand>
        <name>substrate</name>
    </ligand>
</feature>
<proteinExistence type="inferred from homology"/>
<dbReference type="InterPro" id="IPR000652">
    <property type="entry name" value="Triosephosphate_isomerase"/>
</dbReference>
<feature type="active site" description="Proton acceptor" evidence="9">
    <location>
        <position position="171"/>
    </location>
</feature>
<protein>
    <recommendedName>
        <fullName evidence="4 9">Triosephosphate isomerase</fullName>
        <shortName evidence="9">TIM</shortName>
        <shortName evidence="9">TPI</shortName>
        <ecNumber evidence="3 9">5.3.1.1</ecNumber>
    </recommendedName>
    <alternativeName>
        <fullName evidence="9">Triose-phosphate isomerase</fullName>
    </alternativeName>
</protein>
<evidence type="ECO:0000256" key="4">
    <source>
        <dbReference type="ARBA" id="ARBA00019397"/>
    </source>
</evidence>
<keyword evidence="6 9" id="KW-0963">Cytoplasm</keyword>
<dbReference type="PROSITE" id="PS00171">
    <property type="entry name" value="TIM_1"/>
    <property type="match status" value="1"/>
</dbReference>
<keyword evidence="7 9" id="KW-0324">Glycolysis</keyword>
<comment type="pathway">
    <text evidence="1 9 10">Carbohydrate degradation; glycolysis; D-glyceraldehyde 3-phosphate from glycerone phosphate: step 1/1.</text>
</comment>
<comment type="pathway">
    <text evidence="9 10">Carbohydrate biosynthesis; gluconeogenesis.</text>
</comment>
<dbReference type="OrthoDB" id="9809429at2"/>
<keyword evidence="5 9" id="KW-0312">Gluconeogenesis</keyword>
<dbReference type="GO" id="GO:0046166">
    <property type="term" value="P:glyceraldehyde-3-phosphate biosynthetic process"/>
    <property type="evidence" value="ECO:0007669"/>
    <property type="project" value="TreeGrafter"/>
</dbReference>
<sequence>MSGKLRRPFVLANWKINMAPDEVGPYLQTVLPALADESRVEVGIAAQDLYLGQMLAATQASPLTIVGENTHWEDQGAFTGETSPKALAQMGVEYVLIGHFERRKFFNETDETVNLKTLAALRNGLKPIVDLDEDLSAYSHLAPDQVILSQLEAALRGVTADQLAEITVAYEPTWAIGSGEAASADQAQEAAALIRQSLTNLYGQDLAQKIRILYGGSVTPDNAPAFFCQKDIDGILVGKAALDPHKFLKLVNQAQD</sequence>
<comment type="subunit">
    <text evidence="9 10">Homodimer.</text>
</comment>
<keyword evidence="12" id="KW-1185">Reference proteome</keyword>
<dbReference type="UniPathway" id="UPA00138"/>
<dbReference type="NCBIfam" id="TIGR00419">
    <property type="entry name" value="tim"/>
    <property type="match status" value="1"/>
</dbReference>
<dbReference type="FunFam" id="3.20.20.70:FF:000016">
    <property type="entry name" value="Triosephosphate isomerase"/>
    <property type="match status" value="1"/>
</dbReference>
<feature type="binding site" evidence="9">
    <location>
        <position position="177"/>
    </location>
    <ligand>
        <name>substrate</name>
    </ligand>
</feature>
<dbReference type="InterPro" id="IPR035990">
    <property type="entry name" value="TIM_sf"/>
</dbReference>
<name>A0A0K8MFW6_9LACO</name>
<organism evidence="11 12">
    <name type="scientific">Fructobacillus ficulneus</name>
    <dbReference type="NCBI Taxonomy" id="157463"/>
    <lineage>
        <taxon>Bacteria</taxon>
        <taxon>Bacillati</taxon>
        <taxon>Bacillota</taxon>
        <taxon>Bacilli</taxon>
        <taxon>Lactobacillales</taxon>
        <taxon>Lactobacillaceae</taxon>
        <taxon>Fructobacillus</taxon>
    </lineage>
</organism>
<dbReference type="EC" id="5.3.1.1" evidence="3 9"/>
<dbReference type="PANTHER" id="PTHR21139:SF42">
    <property type="entry name" value="TRIOSEPHOSPHATE ISOMERASE"/>
    <property type="match status" value="1"/>
</dbReference>
<dbReference type="InterPro" id="IPR022896">
    <property type="entry name" value="TrioseP_Isoase_bac/euk"/>
</dbReference>
<gene>
    <name evidence="9" type="primary">tpiA</name>
    <name evidence="11" type="ORF">FFIC_092140</name>
</gene>
<evidence type="ECO:0000256" key="6">
    <source>
        <dbReference type="ARBA" id="ARBA00022490"/>
    </source>
</evidence>
<dbReference type="GO" id="GO:0004807">
    <property type="term" value="F:triose-phosphate isomerase activity"/>
    <property type="evidence" value="ECO:0007669"/>
    <property type="project" value="UniProtKB-UniRule"/>
</dbReference>
<dbReference type="AlphaFoldDB" id="A0A0K8MFW6"/>
<evidence type="ECO:0000256" key="7">
    <source>
        <dbReference type="ARBA" id="ARBA00023152"/>
    </source>
</evidence>
<dbReference type="Gene3D" id="3.20.20.70">
    <property type="entry name" value="Aldolase class I"/>
    <property type="match status" value="1"/>
</dbReference>
<accession>A0A0K8MFW6</accession>
<keyword evidence="8 9" id="KW-0413">Isomerase</keyword>
<evidence type="ECO:0000256" key="2">
    <source>
        <dbReference type="ARBA" id="ARBA00007422"/>
    </source>
</evidence>
<reference evidence="11 12" key="1">
    <citation type="journal article" date="2015" name="BMC Genomics">
        <title>Comparative genomics of Fructobacillus spp. and Leuconostoc spp. reveals niche-specific evolution of Fructobacillus spp.</title>
        <authorList>
            <person name="Endo A."/>
            <person name="Tanizawa Y."/>
            <person name="Tanaka N."/>
            <person name="Maeno S."/>
            <person name="Kumar H."/>
            <person name="Shiwa Y."/>
            <person name="Okada S."/>
            <person name="Yoshikawa H."/>
            <person name="Dicks L."/>
            <person name="Nakagawa J."/>
            <person name="Arita M."/>
        </authorList>
    </citation>
    <scope>NUCLEOTIDE SEQUENCE [LARGE SCALE GENOMIC DNA]</scope>
    <source>
        <strain evidence="11 12">JCM 12225</strain>
    </source>
</reference>
<dbReference type="InterPro" id="IPR020861">
    <property type="entry name" value="Triosephosphate_isomerase_AS"/>
</dbReference>
<comment type="caution">
    <text evidence="9">Lacks conserved residue(s) required for the propagation of feature annotation.</text>
</comment>
<comment type="function">
    <text evidence="9">Involved in the gluconeogenesis. Catalyzes stereospecifically the conversion of dihydroxyacetone phosphate (DHAP) to D-glyceraldehyde-3-phosphate (G3P).</text>
</comment>
<evidence type="ECO:0000313" key="11">
    <source>
        <dbReference type="EMBL" id="GAO99382.1"/>
    </source>
</evidence>
<evidence type="ECO:0000256" key="1">
    <source>
        <dbReference type="ARBA" id="ARBA00004680"/>
    </source>
</evidence>
<evidence type="ECO:0000256" key="8">
    <source>
        <dbReference type="ARBA" id="ARBA00023235"/>
    </source>
</evidence>
<evidence type="ECO:0000313" key="12">
    <source>
        <dbReference type="Proteomes" id="UP000253891"/>
    </source>
</evidence>
<comment type="catalytic activity">
    <reaction evidence="9 10">
        <text>D-glyceraldehyde 3-phosphate = dihydroxyacetone phosphate</text>
        <dbReference type="Rhea" id="RHEA:18585"/>
        <dbReference type="ChEBI" id="CHEBI:57642"/>
        <dbReference type="ChEBI" id="CHEBI:59776"/>
        <dbReference type="EC" id="5.3.1.1"/>
    </reaction>
</comment>
<dbReference type="RefSeq" id="WP_061992801.1">
    <property type="nucleotide sequence ID" value="NZ_DF967986.1"/>
</dbReference>
<dbReference type="GO" id="GO:0019563">
    <property type="term" value="P:glycerol catabolic process"/>
    <property type="evidence" value="ECO:0007669"/>
    <property type="project" value="TreeGrafter"/>
</dbReference>
<dbReference type="PROSITE" id="PS51440">
    <property type="entry name" value="TIM_2"/>
    <property type="match status" value="1"/>
</dbReference>
<dbReference type="HAMAP" id="MF_00147_B">
    <property type="entry name" value="TIM_B"/>
    <property type="match status" value="1"/>
</dbReference>
<dbReference type="GO" id="GO:0005829">
    <property type="term" value="C:cytosol"/>
    <property type="evidence" value="ECO:0007669"/>
    <property type="project" value="TreeGrafter"/>
</dbReference>
<comment type="similarity">
    <text evidence="2 9 10">Belongs to the triosephosphate isomerase family.</text>
</comment>
<dbReference type="PANTHER" id="PTHR21139">
    <property type="entry name" value="TRIOSEPHOSPHATE ISOMERASE"/>
    <property type="match status" value="1"/>
</dbReference>
<evidence type="ECO:0000256" key="3">
    <source>
        <dbReference type="ARBA" id="ARBA00011940"/>
    </source>
</evidence>
<dbReference type="Proteomes" id="UP000253891">
    <property type="component" value="Unassembled WGS sequence"/>
</dbReference>
<dbReference type="STRING" id="157463.GCA_001047075_00312"/>
<evidence type="ECO:0000256" key="9">
    <source>
        <dbReference type="HAMAP-Rule" id="MF_00147"/>
    </source>
</evidence>
<dbReference type="GO" id="GO:0006094">
    <property type="term" value="P:gluconeogenesis"/>
    <property type="evidence" value="ECO:0007669"/>
    <property type="project" value="UniProtKB-UniRule"/>
</dbReference>
<dbReference type="CDD" id="cd00311">
    <property type="entry name" value="TIM"/>
    <property type="match status" value="1"/>
</dbReference>
<evidence type="ECO:0000256" key="5">
    <source>
        <dbReference type="ARBA" id="ARBA00022432"/>
    </source>
</evidence>